<protein>
    <submittedName>
        <fullName evidence="1">Uncharacterized protein</fullName>
    </submittedName>
</protein>
<proteinExistence type="predicted"/>
<sequence>MMMSCIIAAGREVCSGCGHDRLVQKHFQLENRTIRQSSPGPTYKMKDDFR</sequence>
<reference evidence="1" key="2">
    <citation type="journal article" date="2015" name="Fish Shellfish Immunol.">
        <title>Early steps in the European eel (Anguilla anguilla)-Vibrio vulnificus interaction in the gills: Role of the RtxA13 toxin.</title>
        <authorList>
            <person name="Callol A."/>
            <person name="Pajuelo D."/>
            <person name="Ebbesson L."/>
            <person name="Teles M."/>
            <person name="MacKenzie S."/>
            <person name="Amaro C."/>
        </authorList>
    </citation>
    <scope>NUCLEOTIDE SEQUENCE</scope>
</reference>
<accession>A0A0E9SKM9</accession>
<dbReference type="EMBL" id="GBXM01066638">
    <property type="protein sequence ID" value="JAH41939.1"/>
    <property type="molecule type" value="Transcribed_RNA"/>
</dbReference>
<name>A0A0E9SKM9_ANGAN</name>
<organism evidence="1">
    <name type="scientific">Anguilla anguilla</name>
    <name type="common">European freshwater eel</name>
    <name type="synonym">Muraena anguilla</name>
    <dbReference type="NCBI Taxonomy" id="7936"/>
    <lineage>
        <taxon>Eukaryota</taxon>
        <taxon>Metazoa</taxon>
        <taxon>Chordata</taxon>
        <taxon>Craniata</taxon>
        <taxon>Vertebrata</taxon>
        <taxon>Euteleostomi</taxon>
        <taxon>Actinopterygii</taxon>
        <taxon>Neopterygii</taxon>
        <taxon>Teleostei</taxon>
        <taxon>Anguilliformes</taxon>
        <taxon>Anguillidae</taxon>
        <taxon>Anguilla</taxon>
    </lineage>
</organism>
<dbReference type="AlphaFoldDB" id="A0A0E9SKM9"/>
<evidence type="ECO:0000313" key="1">
    <source>
        <dbReference type="EMBL" id="JAH41939.1"/>
    </source>
</evidence>
<reference evidence="1" key="1">
    <citation type="submission" date="2014-11" db="EMBL/GenBank/DDBJ databases">
        <authorList>
            <person name="Amaro Gonzalez C."/>
        </authorList>
    </citation>
    <scope>NUCLEOTIDE SEQUENCE</scope>
</reference>